<evidence type="ECO:0000313" key="2">
    <source>
        <dbReference type="EMBL" id="KKQ18030.1"/>
    </source>
</evidence>
<dbReference type="InterPro" id="IPR039440">
    <property type="entry name" value="DUF3850"/>
</dbReference>
<name>A0A0G0FVZ0_9BACT</name>
<dbReference type="Proteomes" id="UP000034508">
    <property type="component" value="Unassembled WGS sequence"/>
</dbReference>
<accession>A0A0G0FVZ0</accession>
<comment type="caution">
    <text evidence="2">The sequence shown here is derived from an EMBL/GenBank/DDBJ whole genome shotgun (WGS) entry which is preliminary data.</text>
</comment>
<dbReference type="SUPFAM" id="SSF88697">
    <property type="entry name" value="PUA domain-like"/>
    <property type="match status" value="1"/>
</dbReference>
<protein>
    <recommendedName>
        <fullName evidence="1">DUF3850 domain-containing protein</fullName>
    </recommendedName>
</protein>
<dbReference type="AlphaFoldDB" id="A0A0G0FVZ0"/>
<evidence type="ECO:0000259" key="1">
    <source>
        <dbReference type="Pfam" id="PF12961"/>
    </source>
</evidence>
<dbReference type="InterPro" id="IPR015947">
    <property type="entry name" value="PUA-like_sf"/>
</dbReference>
<evidence type="ECO:0000313" key="3">
    <source>
        <dbReference type="Proteomes" id="UP000034508"/>
    </source>
</evidence>
<gene>
    <name evidence="2" type="ORF">US31_C0011G0012</name>
</gene>
<proteinExistence type="predicted"/>
<sequence>MDTEINIKNIIGGKTMTIKKKIWPEYFDAVASGKKKFELRLNDFEVNEGDTLKLEEWDPKTKVYTGRKVLKKVTFVGKFKINELFWSKEEIEEKGIQIISLE</sequence>
<feature type="domain" description="DUF3850" evidence="1">
    <location>
        <begin position="21"/>
        <end position="82"/>
    </location>
</feature>
<organism evidence="2 3">
    <name type="scientific">Berkelbacteria bacterium GW2011_GWA1_36_9</name>
    <dbReference type="NCBI Taxonomy" id="1618331"/>
    <lineage>
        <taxon>Bacteria</taxon>
        <taxon>Candidatus Berkelbacteria</taxon>
    </lineage>
</organism>
<reference evidence="2 3" key="1">
    <citation type="journal article" date="2015" name="Nature">
        <title>rRNA introns, odd ribosomes, and small enigmatic genomes across a large radiation of phyla.</title>
        <authorList>
            <person name="Brown C.T."/>
            <person name="Hug L.A."/>
            <person name="Thomas B.C."/>
            <person name="Sharon I."/>
            <person name="Castelle C.J."/>
            <person name="Singh A."/>
            <person name="Wilkins M.J."/>
            <person name="Williams K.H."/>
            <person name="Banfield J.F."/>
        </authorList>
    </citation>
    <scope>NUCLEOTIDE SEQUENCE [LARGE SCALE GENOMIC DNA]</scope>
</reference>
<dbReference type="EMBL" id="LBSM01000011">
    <property type="protein sequence ID" value="KKQ18030.1"/>
    <property type="molecule type" value="Genomic_DNA"/>
</dbReference>
<dbReference type="Gene3D" id="2.30.130.30">
    <property type="entry name" value="Hypothetical protein"/>
    <property type="match status" value="1"/>
</dbReference>
<dbReference type="Pfam" id="PF12961">
    <property type="entry name" value="DUF3850"/>
    <property type="match status" value="1"/>
</dbReference>